<reference evidence="1" key="1">
    <citation type="submission" date="2018-02" db="EMBL/GenBank/DDBJ databases">
        <title>Rhizophora mucronata_Transcriptome.</title>
        <authorList>
            <person name="Meera S.P."/>
            <person name="Sreeshan A."/>
            <person name="Augustine A."/>
        </authorList>
    </citation>
    <scope>NUCLEOTIDE SEQUENCE</scope>
    <source>
        <tissue evidence="1">Leaf</tissue>
    </source>
</reference>
<name>A0A2P2N583_RHIMU</name>
<evidence type="ECO:0000313" key="1">
    <source>
        <dbReference type="EMBL" id="MBX37623.1"/>
    </source>
</evidence>
<organism evidence="1">
    <name type="scientific">Rhizophora mucronata</name>
    <name type="common">Asiatic mangrove</name>
    <dbReference type="NCBI Taxonomy" id="61149"/>
    <lineage>
        <taxon>Eukaryota</taxon>
        <taxon>Viridiplantae</taxon>
        <taxon>Streptophyta</taxon>
        <taxon>Embryophyta</taxon>
        <taxon>Tracheophyta</taxon>
        <taxon>Spermatophyta</taxon>
        <taxon>Magnoliopsida</taxon>
        <taxon>eudicotyledons</taxon>
        <taxon>Gunneridae</taxon>
        <taxon>Pentapetalae</taxon>
        <taxon>rosids</taxon>
        <taxon>fabids</taxon>
        <taxon>Malpighiales</taxon>
        <taxon>Rhizophoraceae</taxon>
        <taxon>Rhizophora</taxon>
    </lineage>
</organism>
<dbReference type="EMBL" id="GGEC01057139">
    <property type="protein sequence ID" value="MBX37623.1"/>
    <property type="molecule type" value="Transcribed_RNA"/>
</dbReference>
<accession>A0A2P2N583</accession>
<sequence length="31" mass="3845">MHGMPCSRHYPTKYLCRWLSLDTCCSHFWRE</sequence>
<protein>
    <submittedName>
        <fullName evidence="1">Uncharacterized protein</fullName>
    </submittedName>
</protein>
<dbReference type="AlphaFoldDB" id="A0A2P2N583"/>
<proteinExistence type="predicted"/>